<keyword evidence="4" id="KW-0547">Nucleotide-binding</keyword>
<reference evidence="9 10" key="1">
    <citation type="journal article" date="2016" name="Nat. Commun.">
        <title>Extremotolerant tardigrade genome and improved radiotolerance of human cultured cells by tardigrade-unique protein.</title>
        <authorList>
            <person name="Hashimoto T."/>
            <person name="Horikawa D.D."/>
            <person name="Saito Y."/>
            <person name="Kuwahara H."/>
            <person name="Kozuka-Hata H."/>
            <person name="Shin-I T."/>
            <person name="Minakuchi Y."/>
            <person name="Ohishi K."/>
            <person name="Motoyama A."/>
            <person name="Aizu T."/>
            <person name="Enomoto A."/>
            <person name="Kondo K."/>
            <person name="Tanaka S."/>
            <person name="Hara Y."/>
            <person name="Koshikawa S."/>
            <person name="Sagara H."/>
            <person name="Miura T."/>
            <person name="Yokobori S."/>
            <person name="Miyagawa K."/>
            <person name="Suzuki Y."/>
            <person name="Kubo T."/>
            <person name="Oyama M."/>
            <person name="Kohara Y."/>
            <person name="Fujiyama A."/>
            <person name="Arakawa K."/>
            <person name="Katayama T."/>
            <person name="Toyoda A."/>
            <person name="Kunieda T."/>
        </authorList>
    </citation>
    <scope>NUCLEOTIDE SEQUENCE [LARGE SCALE GENOMIC DNA]</scope>
    <source>
        <strain evidence="9 10">YOKOZUNA-1</strain>
    </source>
</reference>
<evidence type="ECO:0000256" key="5">
    <source>
        <dbReference type="ARBA" id="ARBA00022840"/>
    </source>
</evidence>
<evidence type="ECO:0000256" key="4">
    <source>
        <dbReference type="ARBA" id="ARBA00022741"/>
    </source>
</evidence>
<dbReference type="GO" id="GO:0005524">
    <property type="term" value="F:ATP binding"/>
    <property type="evidence" value="ECO:0007669"/>
    <property type="project" value="UniProtKB-KW"/>
</dbReference>
<dbReference type="OrthoDB" id="10264585at2759"/>
<comment type="caution">
    <text evidence="9">The sequence shown here is derived from an EMBL/GenBank/DDBJ whole genome shotgun (WGS) entry which is preliminary data.</text>
</comment>
<gene>
    <name evidence="9" type="primary">RvY_12553-1</name>
    <name evidence="9" type="synonym">RvY_12553.1</name>
    <name evidence="9" type="ORF">RvY_12553</name>
</gene>
<protein>
    <recommendedName>
        <fullName evidence="2">serine--tRNA ligase</fullName>
        <ecNumber evidence="2">6.1.1.11</ecNumber>
    </recommendedName>
    <alternativeName>
        <fullName evidence="7">Seryl-tRNA synthetase</fullName>
    </alternativeName>
</protein>
<dbReference type="GO" id="GO:0006434">
    <property type="term" value="P:seryl-tRNA aminoacylation"/>
    <property type="evidence" value="ECO:0007669"/>
    <property type="project" value="InterPro"/>
</dbReference>
<dbReference type="InterPro" id="IPR002317">
    <property type="entry name" value="Ser-tRNA-ligase_type_1"/>
</dbReference>
<dbReference type="InterPro" id="IPR006195">
    <property type="entry name" value="aa-tRNA-synth_II"/>
</dbReference>
<dbReference type="STRING" id="947166.A0A1D1VQC5"/>
<evidence type="ECO:0000259" key="8">
    <source>
        <dbReference type="PROSITE" id="PS50862"/>
    </source>
</evidence>
<dbReference type="Gene3D" id="3.30.930.10">
    <property type="entry name" value="Bira Bifunctional Protein, Domain 2"/>
    <property type="match status" value="1"/>
</dbReference>
<dbReference type="SUPFAM" id="SSF55681">
    <property type="entry name" value="Class II aaRS and biotin synthetases"/>
    <property type="match status" value="1"/>
</dbReference>
<dbReference type="PANTHER" id="PTHR11778">
    <property type="entry name" value="SERYL-TRNA SYNTHETASE"/>
    <property type="match status" value="1"/>
</dbReference>
<keyword evidence="5" id="KW-0067">ATP-binding</keyword>
<dbReference type="EMBL" id="BDGG01000007">
    <property type="protein sequence ID" value="GAV01918.1"/>
    <property type="molecule type" value="Genomic_DNA"/>
</dbReference>
<proteinExistence type="inferred from homology"/>
<keyword evidence="10" id="KW-1185">Reference proteome</keyword>
<organism evidence="9 10">
    <name type="scientific">Ramazzottius varieornatus</name>
    <name type="common">Water bear</name>
    <name type="synonym">Tardigrade</name>
    <dbReference type="NCBI Taxonomy" id="947166"/>
    <lineage>
        <taxon>Eukaryota</taxon>
        <taxon>Metazoa</taxon>
        <taxon>Ecdysozoa</taxon>
        <taxon>Tardigrada</taxon>
        <taxon>Eutardigrada</taxon>
        <taxon>Parachela</taxon>
        <taxon>Hypsibioidea</taxon>
        <taxon>Ramazzottiidae</taxon>
        <taxon>Ramazzottius</taxon>
    </lineage>
</organism>
<dbReference type="InterPro" id="IPR002314">
    <property type="entry name" value="aa-tRNA-synt_IIb"/>
</dbReference>
<name>A0A1D1VQC5_RAMVA</name>
<dbReference type="GO" id="GO:0004828">
    <property type="term" value="F:serine-tRNA ligase activity"/>
    <property type="evidence" value="ECO:0007669"/>
    <property type="project" value="UniProtKB-EC"/>
</dbReference>
<dbReference type="PRINTS" id="PR00981">
    <property type="entry name" value="TRNASYNTHSER"/>
</dbReference>
<evidence type="ECO:0000256" key="2">
    <source>
        <dbReference type="ARBA" id="ARBA00012840"/>
    </source>
</evidence>
<evidence type="ECO:0000256" key="3">
    <source>
        <dbReference type="ARBA" id="ARBA00022598"/>
    </source>
</evidence>
<dbReference type="EC" id="6.1.1.11" evidence="2"/>
<dbReference type="Pfam" id="PF00587">
    <property type="entry name" value="tRNA-synt_2b"/>
    <property type="match status" value="1"/>
</dbReference>
<accession>A0A1D1VQC5</accession>
<dbReference type="FunFam" id="3.30.930.10:FF:000078">
    <property type="entry name" value="Seryl-tRNA synthetase"/>
    <property type="match status" value="1"/>
</dbReference>
<keyword evidence="6" id="KW-0030">Aminoacyl-tRNA synthetase</keyword>
<evidence type="ECO:0000256" key="7">
    <source>
        <dbReference type="ARBA" id="ARBA00031113"/>
    </source>
</evidence>
<evidence type="ECO:0000256" key="6">
    <source>
        <dbReference type="ARBA" id="ARBA00023146"/>
    </source>
</evidence>
<comment type="similarity">
    <text evidence="1">Belongs to the class-II aminoacyl-tRNA synthetase family. Type-1 seryl-tRNA synthetase subfamily.</text>
</comment>
<sequence length="327" mass="36587">MAAAVEVIGTKQAFRFAPKSIETLAAGYAGSLRRTKLSLLSTDRAYILGGLFAKLEQALISFTTGFLKQRGFEFISVPDIISPEVLDGCGMERLKGRHNMIYLLDEQRHGRFALSGTSEMAIAALHRNKIIHRDQLPIKLSAMSRCYRAEVSDVQEGIYRVHEFTKVEMFGLCQPDDSKTMLEEFVTIQKDLVSTLGLHAQVLDMPKEELGLAASRKFDIEAWMPGSQRYGEISSASNCKDFQSSRLNITYQKKPQETKDTLPFVHTVNGTACAVPRMIIAILEQNQLSNGIITIPEVLRRYFDNAVTLSKPTGATGLYWRKSRKSN</sequence>
<keyword evidence="3" id="KW-0436">Ligase</keyword>
<evidence type="ECO:0000313" key="9">
    <source>
        <dbReference type="EMBL" id="GAV01918.1"/>
    </source>
</evidence>
<evidence type="ECO:0000313" key="10">
    <source>
        <dbReference type="Proteomes" id="UP000186922"/>
    </source>
</evidence>
<dbReference type="Proteomes" id="UP000186922">
    <property type="component" value="Unassembled WGS sequence"/>
</dbReference>
<dbReference type="AlphaFoldDB" id="A0A1D1VQC5"/>
<feature type="domain" description="Aminoacyl-transfer RNA synthetases class-II family profile" evidence="8">
    <location>
        <begin position="54"/>
        <end position="296"/>
    </location>
</feature>
<evidence type="ECO:0000256" key="1">
    <source>
        <dbReference type="ARBA" id="ARBA00010728"/>
    </source>
</evidence>
<dbReference type="PROSITE" id="PS50862">
    <property type="entry name" value="AA_TRNA_LIGASE_II"/>
    <property type="match status" value="1"/>
</dbReference>
<dbReference type="InterPro" id="IPR045864">
    <property type="entry name" value="aa-tRNA-synth_II/BPL/LPL"/>
</dbReference>